<dbReference type="AlphaFoldDB" id="A0A8H6FFA0"/>
<feature type="compositionally biased region" description="Polar residues" evidence="8">
    <location>
        <begin position="1"/>
        <end position="10"/>
    </location>
</feature>
<reference evidence="10 11" key="1">
    <citation type="journal article" date="2020" name="Genomics">
        <title>Complete, high-quality genomes from long-read metagenomic sequencing of two wolf lichen thalli reveals enigmatic genome architecture.</title>
        <authorList>
            <person name="McKenzie S.K."/>
            <person name="Walston R.F."/>
            <person name="Allen J.L."/>
        </authorList>
    </citation>
    <scope>NUCLEOTIDE SEQUENCE [LARGE SCALE GENOMIC DNA]</scope>
    <source>
        <strain evidence="10">WasteWater2</strain>
    </source>
</reference>
<dbReference type="GO" id="GO:0046872">
    <property type="term" value="F:metal ion binding"/>
    <property type="evidence" value="ECO:0007669"/>
    <property type="project" value="UniProtKB-KW"/>
</dbReference>
<dbReference type="GO" id="GO:0004601">
    <property type="term" value="F:peroxidase activity"/>
    <property type="evidence" value="ECO:0007669"/>
    <property type="project" value="UniProtKB-KW"/>
</dbReference>
<sequence>MSQNPSSDETTPLLRKGEYRPPSSTDIRGPCPIINTLANHGYIARDGRNVRAAEMKAAMKHLGVSITLRQLLTSAVYLEHQNDPPTGFWAFVRNPFVYVFRTFALRAKGQIDASGVPCLNLDELDRHGAVEHDVSMSRRDFAQGDNHSKQDDLVDDMLASARDGKDLTVNDWATFRVRRIEQQRRDNPKLNFGSLQDTMGLAETAFLQTTFGDRARGWDVPVSYMAAVFGEERLPVREGWRKRSWWTVGVVELTAQAQALKKVVGRVASKASS</sequence>
<dbReference type="InterPro" id="IPR036851">
    <property type="entry name" value="Chloroperoxidase-like_sf"/>
</dbReference>
<comment type="similarity">
    <text evidence="7">Belongs to the chloroperoxidase family.</text>
</comment>
<protein>
    <recommendedName>
        <fullName evidence="9">Heme haloperoxidase family profile domain-containing protein</fullName>
    </recommendedName>
</protein>
<keyword evidence="5" id="KW-0560">Oxidoreductase</keyword>
<keyword evidence="3" id="KW-0349">Heme</keyword>
<evidence type="ECO:0000313" key="10">
    <source>
        <dbReference type="EMBL" id="KAF6225981.1"/>
    </source>
</evidence>
<dbReference type="SUPFAM" id="SSF47571">
    <property type="entry name" value="Cloroperoxidase"/>
    <property type="match status" value="1"/>
</dbReference>
<evidence type="ECO:0000256" key="8">
    <source>
        <dbReference type="SAM" id="MobiDB-lite"/>
    </source>
</evidence>
<evidence type="ECO:0000256" key="5">
    <source>
        <dbReference type="ARBA" id="ARBA00023002"/>
    </source>
</evidence>
<proteinExistence type="inferred from homology"/>
<dbReference type="InterPro" id="IPR000028">
    <property type="entry name" value="Chloroperoxidase"/>
</dbReference>
<dbReference type="PANTHER" id="PTHR33577:SF9">
    <property type="entry name" value="PEROXIDASE STCC"/>
    <property type="match status" value="1"/>
</dbReference>
<dbReference type="RefSeq" id="XP_037158648.1">
    <property type="nucleotide sequence ID" value="XM_037314446.1"/>
</dbReference>
<organism evidence="10 11">
    <name type="scientific">Letharia columbiana</name>
    <dbReference type="NCBI Taxonomy" id="112416"/>
    <lineage>
        <taxon>Eukaryota</taxon>
        <taxon>Fungi</taxon>
        <taxon>Dikarya</taxon>
        <taxon>Ascomycota</taxon>
        <taxon>Pezizomycotina</taxon>
        <taxon>Lecanoromycetes</taxon>
        <taxon>OSLEUM clade</taxon>
        <taxon>Lecanoromycetidae</taxon>
        <taxon>Lecanorales</taxon>
        <taxon>Lecanorineae</taxon>
        <taxon>Parmeliaceae</taxon>
        <taxon>Letharia</taxon>
    </lineage>
</organism>
<comment type="cofactor">
    <cofactor evidence="1">
        <name>heme b</name>
        <dbReference type="ChEBI" id="CHEBI:60344"/>
    </cofactor>
</comment>
<dbReference type="PANTHER" id="PTHR33577">
    <property type="entry name" value="STERIGMATOCYSTIN BIOSYNTHESIS PEROXIDASE STCC-RELATED"/>
    <property type="match status" value="1"/>
</dbReference>
<feature type="domain" description="Heme haloperoxidase family profile" evidence="9">
    <location>
        <begin position="15"/>
        <end position="255"/>
    </location>
</feature>
<keyword evidence="4" id="KW-0479">Metal-binding</keyword>
<evidence type="ECO:0000256" key="7">
    <source>
        <dbReference type="ARBA" id="ARBA00025795"/>
    </source>
</evidence>
<dbReference type="OrthoDB" id="407298at2759"/>
<keyword evidence="2" id="KW-0575">Peroxidase</keyword>
<name>A0A8H6FFA0_9LECA</name>
<evidence type="ECO:0000256" key="3">
    <source>
        <dbReference type="ARBA" id="ARBA00022617"/>
    </source>
</evidence>
<evidence type="ECO:0000256" key="1">
    <source>
        <dbReference type="ARBA" id="ARBA00001970"/>
    </source>
</evidence>
<accession>A0A8H6FFA0</accession>
<dbReference type="GeneID" id="59294245"/>
<gene>
    <name evidence="10" type="ORF">HO173_012611</name>
</gene>
<dbReference type="Pfam" id="PF01328">
    <property type="entry name" value="Peroxidase_2"/>
    <property type="match status" value="1"/>
</dbReference>
<evidence type="ECO:0000256" key="2">
    <source>
        <dbReference type="ARBA" id="ARBA00022559"/>
    </source>
</evidence>
<dbReference type="EMBL" id="JACCJC010000096">
    <property type="protein sequence ID" value="KAF6225981.1"/>
    <property type="molecule type" value="Genomic_DNA"/>
</dbReference>
<dbReference type="Gene3D" id="1.10.489.10">
    <property type="entry name" value="Chloroperoxidase-like"/>
    <property type="match status" value="1"/>
</dbReference>
<comment type="caution">
    <text evidence="10">The sequence shown here is derived from an EMBL/GenBank/DDBJ whole genome shotgun (WGS) entry which is preliminary data.</text>
</comment>
<evidence type="ECO:0000256" key="4">
    <source>
        <dbReference type="ARBA" id="ARBA00022723"/>
    </source>
</evidence>
<dbReference type="Proteomes" id="UP000578531">
    <property type="component" value="Unassembled WGS sequence"/>
</dbReference>
<evidence type="ECO:0000313" key="11">
    <source>
        <dbReference type="Proteomes" id="UP000578531"/>
    </source>
</evidence>
<dbReference type="PROSITE" id="PS51405">
    <property type="entry name" value="HEME_HALOPEROXIDASE"/>
    <property type="match status" value="1"/>
</dbReference>
<evidence type="ECO:0000256" key="6">
    <source>
        <dbReference type="ARBA" id="ARBA00023004"/>
    </source>
</evidence>
<keyword evidence="6" id="KW-0408">Iron</keyword>
<keyword evidence="11" id="KW-1185">Reference proteome</keyword>
<feature type="region of interest" description="Disordered" evidence="8">
    <location>
        <begin position="1"/>
        <end position="26"/>
    </location>
</feature>
<evidence type="ECO:0000259" key="9">
    <source>
        <dbReference type="PROSITE" id="PS51405"/>
    </source>
</evidence>